<feature type="signal peptide" evidence="1">
    <location>
        <begin position="1"/>
        <end position="23"/>
    </location>
</feature>
<name>A0A0F5VBR0_9GAMM</name>
<keyword evidence="3" id="KW-1185">Reference proteome</keyword>
<sequence length="132" mass="14443">MMSLIRQSVLIVLMLCGSGSVLAASSSTFCATPAQTIRPDLSQIMASNTPETSILIFQSMLRQASKYRDKTALIELLAALAHSYSLTGDNEKSRFYLEQAEPFLSDTPDTRKINVSLPETLQNATNMSPDSH</sequence>
<proteinExistence type="predicted"/>
<reference evidence="2 3" key="1">
    <citation type="submission" date="2014-12" db="EMBL/GenBank/DDBJ databases">
        <title>Mercury Reductase activity and rhizosphere competence traits in the genome of root associated Photobacterium halotolerans MELD1.</title>
        <authorList>
            <person name="Mathew D.C."/>
            <person name="Huang C.-C."/>
        </authorList>
    </citation>
    <scope>NUCLEOTIDE SEQUENCE [LARGE SCALE GENOMIC DNA]</scope>
    <source>
        <strain evidence="2 3">MELD1</strain>
    </source>
</reference>
<gene>
    <name evidence="2" type="ORF">KY46_14110</name>
</gene>
<dbReference type="OrthoDB" id="5829258at2"/>
<dbReference type="RefSeq" id="WP_046221280.1">
    <property type="nucleotide sequence ID" value="NZ_JWYV01000012.1"/>
</dbReference>
<protein>
    <submittedName>
        <fullName evidence="2">Uncharacterized protein</fullName>
    </submittedName>
</protein>
<organism evidence="2 3">
    <name type="scientific">Photobacterium halotolerans</name>
    <dbReference type="NCBI Taxonomy" id="265726"/>
    <lineage>
        <taxon>Bacteria</taxon>
        <taxon>Pseudomonadati</taxon>
        <taxon>Pseudomonadota</taxon>
        <taxon>Gammaproteobacteria</taxon>
        <taxon>Vibrionales</taxon>
        <taxon>Vibrionaceae</taxon>
        <taxon>Photobacterium</taxon>
    </lineage>
</organism>
<comment type="caution">
    <text evidence="2">The sequence shown here is derived from an EMBL/GenBank/DDBJ whole genome shotgun (WGS) entry which is preliminary data.</text>
</comment>
<evidence type="ECO:0000313" key="3">
    <source>
        <dbReference type="Proteomes" id="UP000033633"/>
    </source>
</evidence>
<dbReference type="STRING" id="265726.KY46_14110"/>
<dbReference type="Proteomes" id="UP000033633">
    <property type="component" value="Unassembled WGS sequence"/>
</dbReference>
<dbReference type="PATRIC" id="fig|265726.11.peg.1063"/>
<evidence type="ECO:0000256" key="1">
    <source>
        <dbReference type="SAM" id="SignalP"/>
    </source>
</evidence>
<keyword evidence="1" id="KW-0732">Signal</keyword>
<dbReference type="EMBL" id="JWYV01000012">
    <property type="protein sequence ID" value="KKC99226.1"/>
    <property type="molecule type" value="Genomic_DNA"/>
</dbReference>
<evidence type="ECO:0000313" key="2">
    <source>
        <dbReference type="EMBL" id="KKC99226.1"/>
    </source>
</evidence>
<dbReference type="AlphaFoldDB" id="A0A0F5VBR0"/>
<feature type="chain" id="PRO_5002496359" evidence="1">
    <location>
        <begin position="24"/>
        <end position="132"/>
    </location>
</feature>
<accession>A0A0F5VBR0</accession>